<evidence type="ECO:0000313" key="2">
    <source>
        <dbReference type="Proteomes" id="UP000319502"/>
    </source>
</evidence>
<accession>A0A557QCQ0</accession>
<keyword evidence="2" id="KW-1185">Reference proteome</keyword>
<dbReference type="EMBL" id="VMNK01000026">
    <property type="protein sequence ID" value="TVO50691.1"/>
    <property type="molecule type" value="Genomic_DNA"/>
</dbReference>
<sequence length="197" mass="22276">MSSRHSGSRTSHLRQEISALAARMMAEDGVQDFGFAKRKAARQLGATDADTLPTNAEVEAALREYQAIYQDDEHAERLYAMRCAAVEVLQLLAPFRAYLTGAVLDGTAGRYAEIDIEAFADSAKDVEIFFLNQDIRYEHREPRRLTHEPPEAILVFDWNEVPVRLSVYDARAERRSHTDRARLDAVQRLLAESLPQS</sequence>
<dbReference type="AlphaFoldDB" id="A0A557QCQ0"/>
<evidence type="ECO:0000313" key="1">
    <source>
        <dbReference type="EMBL" id="TVO50691.1"/>
    </source>
</evidence>
<proteinExistence type="predicted"/>
<organism evidence="1 2">
    <name type="scientific">Denitromonas halophila</name>
    <dbReference type="NCBI Taxonomy" id="1629404"/>
    <lineage>
        <taxon>Bacteria</taxon>
        <taxon>Pseudomonadati</taxon>
        <taxon>Pseudomonadota</taxon>
        <taxon>Betaproteobacteria</taxon>
        <taxon>Rhodocyclales</taxon>
        <taxon>Zoogloeaceae</taxon>
        <taxon>Denitromonas</taxon>
    </lineage>
</organism>
<dbReference type="RefSeq" id="WP_144311356.1">
    <property type="nucleotide sequence ID" value="NZ_VMNK01000026.1"/>
</dbReference>
<protein>
    <recommendedName>
        <fullName evidence="3">Nucleotidyltransferase</fullName>
    </recommendedName>
</protein>
<reference evidence="1 2" key="1">
    <citation type="submission" date="2019-07" db="EMBL/GenBank/DDBJ databases">
        <title>The pathways for chlorine oxyanion respiration interact through the shared metabolite chlorate.</title>
        <authorList>
            <person name="Barnum T.P."/>
            <person name="Cheng Y."/>
            <person name="Hill K.A."/>
            <person name="Lucas L.N."/>
            <person name="Carlson H.K."/>
            <person name="Coates J.D."/>
        </authorList>
    </citation>
    <scope>NUCLEOTIDE SEQUENCE [LARGE SCALE GENOMIC DNA]</scope>
    <source>
        <strain evidence="1 2">SFB-3</strain>
    </source>
</reference>
<comment type="caution">
    <text evidence="1">The sequence shown here is derived from an EMBL/GenBank/DDBJ whole genome shotgun (WGS) entry which is preliminary data.</text>
</comment>
<name>A0A557QCQ0_9RHOO</name>
<dbReference type="Proteomes" id="UP000319502">
    <property type="component" value="Unassembled WGS sequence"/>
</dbReference>
<evidence type="ECO:0008006" key="3">
    <source>
        <dbReference type="Google" id="ProtNLM"/>
    </source>
</evidence>
<gene>
    <name evidence="1" type="ORF">FHP91_20755</name>
</gene>
<dbReference type="OrthoDB" id="9157371at2"/>